<dbReference type="PROSITE" id="PS51898">
    <property type="entry name" value="TYR_RECOMBINASE"/>
    <property type="match status" value="1"/>
</dbReference>
<sequence length="442" mass="50545">MGESSTPFDRWHTKRRPKPEDLPCRCGTRKSPLYPSGDHGRGQRWQARYTDPEGRRRKPGFDVWQDAQDHLDKVALAIRANTWVDPEIGKKRVEFFAAQYLQRRRDKDLDAGSTGTYSSHIRNHILPFMGKREAQTLKRRDTMAMVDHLIKTVDSSATIRGIFKTWRILVHYMMDEDVPLPANTCSRITLPELKGRAPVAFSPEEVCRVALAMRQVEPRYEILIWIAACAGLRLGEALGLRTTSVGWEEDLLIVVEQRQGGKAKRLKTKASRVTLPVDHFLIELLADHVQRFPRAAEATPRAHRRRKYPEAPDEALVVTNRFGRPVQRQEFNKKWNRAKEIAGLDKDARYHDLKRFYTSRIGSSGHHDPKTTQALSRHASFSETWDTYARPPQAVEGVTIRTFSDAFIPMAESHVPAVVATLQGYDRNGHGVDTDVRVWLST</sequence>
<evidence type="ECO:0000259" key="5">
    <source>
        <dbReference type="PROSITE" id="PS51898"/>
    </source>
</evidence>
<dbReference type="RefSeq" id="WP_380558457.1">
    <property type="nucleotide sequence ID" value="NZ_JBHEZY010000018.1"/>
</dbReference>
<dbReference type="SUPFAM" id="SSF56349">
    <property type="entry name" value="DNA breaking-rejoining enzymes"/>
    <property type="match status" value="1"/>
</dbReference>
<keyword evidence="3" id="KW-0233">DNA recombination</keyword>
<dbReference type="PANTHER" id="PTHR30349">
    <property type="entry name" value="PHAGE INTEGRASE-RELATED"/>
    <property type="match status" value="1"/>
</dbReference>
<name>A0ABV6XBF8_9ACTN</name>
<evidence type="ECO:0000256" key="3">
    <source>
        <dbReference type="ARBA" id="ARBA00023172"/>
    </source>
</evidence>
<dbReference type="Gene3D" id="1.10.150.130">
    <property type="match status" value="1"/>
</dbReference>
<comment type="similarity">
    <text evidence="1">Belongs to the 'phage' integrase family.</text>
</comment>
<evidence type="ECO:0000256" key="4">
    <source>
        <dbReference type="SAM" id="MobiDB-lite"/>
    </source>
</evidence>
<reference evidence="6 7" key="1">
    <citation type="submission" date="2024-09" db="EMBL/GenBank/DDBJ databases">
        <authorList>
            <person name="Lee S.D."/>
        </authorList>
    </citation>
    <scope>NUCLEOTIDE SEQUENCE [LARGE SCALE GENOMIC DNA]</scope>
    <source>
        <strain evidence="6 7">N1-3</strain>
    </source>
</reference>
<keyword evidence="2" id="KW-0238">DNA-binding</keyword>
<dbReference type="InterPro" id="IPR002104">
    <property type="entry name" value="Integrase_catalytic"/>
</dbReference>
<proteinExistence type="inferred from homology"/>
<organism evidence="6 7">
    <name type="scientific">Streptacidiphilus alkalitolerans</name>
    <dbReference type="NCBI Taxonomy" id="3342712"/>
    <lineage>
        <taxon>Bacteria</taxon>
        <taxon>Bacillati</taxon>
        <taxon>Actinomycetota</taxon>
        <taxon>Actinomycetes</taxon>
        <taxon>Kitasatosporales</taxon>
        <taxon>Streptomycetaceae</taxon>
        <taxon>Streptacidiphilus</taxon>
    </lineage>
</organism>
<dbReference type="Pfam" id="PF00589">
    <property type="entry name" value="Phage_integrase"/>
    <property type="match status" value="1"/>
</dbReference>
<dbReference type="Proteomes" id="UP001592530">
    <property type="component" value="Unassembled WGS sequence"/>
</dbReference>
<dbReference type="InterPro" id="IPR011010">
    <property type="entry name" value="DNA_brk_join_enz"/>
</dbReference>
<accession>A0ABV6XBF8</accession>
<dbReference type="InterPro" id="IPR010998">
    <property type="entry name" value="Integrase_recombinase_N"/>
</dbReference>
<gene>
    <name evidence="6" type="primary">xerC</name>
    <name evidence="6" type="ORF">ACEZDB_32585</name>
</gene>
<dbReference type="Gene3D" id="1.10.443.10">
    <property type="entry name" value="Intergrase catalytic core"/>
    <property type="match status" value="1"/>
</dbReference>
<evidence type="ECO:0000313" key="7">
    <source>
        <dbReference type="Proteomes" id="UP001592530"/>
    </source>
</evidence>
<feature type="domain" description="Tyr recombinase" evidence="5">
    <location>
        <begin position="196"/>
        <end position="402"/>
    </location>
</feature>
<dbReference type="PANTHER" id="PTHR30349:SF64">
    <property type="entry name" value="PROPHAGE INTEGRASE INTD-RELATED"/>
    <property type="match status" value="1"/>
</dbReference>
<evidence type="ECO:0000313" key="6">
    <source>
        <dbReference type="EMBL" id="MFC1435388.1"/>
    </source>
</evidence>
<dbReference type="InterPro" id="IPR050090">
    <property type="entry name" value="Tyrosine_recombinase_XerCD"/>
</dbReference>
<evidence type="ECO:0000256" key="1">
    <source>
        <dbReference type="ARBA" id="ARBA00008857"/>
    </source>
</evidence>
<comment type="caution">
    <text evidence="6">The sequence shown here is derived from an EMBL/GenBank/DDBJ whole genome shotgun (WGS) entry which is preliminary data.</text>
</comment>
<evidence type="ECO:0000256" key="2">
    <source>
        <dbReference type="ARBA" id="ARBA00023125"/>
    </source>
</evidence>
<dbReference type="EMBL" id="JBHEZY010000018">
    <property type="protein sequence ID" value="MFC1435388.1"/>
    <property type="molecule type" value="Genomic_DNA"/>
</dbReference>
<dbReference type="InterPro" id="IPR013762">
    <property type="entry name" value="Integrase-like_cat_sf"/>
</dbReference>
<protein>
    <submittedName>
        <fullName evidence="6">Tyrosine recombinase XerC</fullName>
    </submittedName>
</protein>
<feature type="region of interest" description="Disordered" evidence="4">
    <location>
        <begin position="1"/>
        <end position="59"/>
    </location>
</feature>